<evidence type="ECO:0000313" key="3">
    <source>
        <dbReference type="EMBL" id="KAK6920528.1"/>
    </source>
</evidence>
<evidence type="ECO:0000256" key="1">
    <source>
        <dbReference type="SAM" id="Coils"/>
    </source>
</evidence>
<accession>A0AAN8UP26</accession>
<evidence type="ECO:0000313" key="4">
    <source>
        <dbReference type="Proteomes" id="UP001370490"/>
    </source>
</evidence>
<evidence type="ECO:0000256" key="2">
    <source>
        <dbReference type="SAM" id="MobiDB-lite"/>
    </source>
</evidence>
<gene>
    <name evidence="3" type="ORF">RJ641_014206</name>
</gene>
<dbReference type="PANTHER" id="PTHR36406">
    <property type="entry name" value="MEDIATOR OF RNA POLYMERASE II TRANSCRIPTION SUBUNIT 30"/>
    <property type="match status" value="1"/>
</dbReference>
<dbReference type="GO" id="GO:0016592">
    <property type="term" value="C:mediator complex"/>
    <property type="evidence" value="ECO:0007669"/>
    <property type="project" value="InterPro"/>
</dbReference>
<keyword evidence="4" id="KW-1185">Reference proteome</keyword>
<dbReference type="EMBL" id="JBAMMX010000020">
    <property type="protein sequence ID" value="KAK6920528.1"/>
    <property type="molecule type" value="Genomic_DNA"/>
</dbReference>
<proteinExistence type="predicted"/>
<feature type="coiled-coil region" evidence="1">
    <location>
        <begin position="148"/>
        <end position="186"/>
    </location>
</feature>
<dbReference type="InterPro" id="IPR034568">
    <property type="entry name" value="MED30"/>
</dbReference>
<organism evidence="3 4">
    <name type="scientific">Dillenia turbinata</name>
    <dbReference type="NCBI Taxonomy" id="194707"/>
    <lineage>
        <taxon>Eukaryota</taxon>
        <taxon>Viridiplantae</taxon>
        <taxon>Streptophyta</taxon>
        <taxon>Embryophyta</taxon>
        <taxon>Tracheophyta</taxon>
        <taxon>Spermatophyta</taxon>
        <taxon>Magnoliopsida</taxon>
        <taxon>eudicotyledons</taxon>
        <taxon>Gunneridae</taxon>
        <taxon>Pentapetalae</taxon>
        <taxon>Dilleniales</taxon>
        <taxon>Dilleniaceae</taxon>
        <taxon>Dillenia</taxon>
    </lineage>
</organism>
<name>A0AAN8UP26_9MAGN</name>
<protein>
    <recommendedName>
        <fullName evidence="5">Mediator of RNA polymerase II transcription subunit 30</fullName>
    </recommendedName>
</protein>
<dbReference type="AlphaFoldDB" id="A0AAN8UP26"/>
<dbReference type="PANTHER" id="PTHR36406:SF2">
    <property type="entry name" value="MEDIATOR OF RNA POLYMERASE II TRANSCRIPTION SUBUNIT 30"/>
    <property type="match status" value="1"/>
</dbReference>
<evidence type="ECO:0008006" key="5">
    <source>
        <dbReference type="Google" id="ProtNLM"/>
    </source>
</evidence>
<dbReference type="Proteomes" id="UP001370490">
    <property type="component" value="Unassembled WGS sequence"/>
</dbReference>
<feature type="compositionally biased region" description="Low complexity" evidence="2">
    <location>
        <begin position="85"/>
        <end position="99"/>
    </location>
</feature>
<comment type="caution">
    <text evidence="3">The sequence shown here is derived from an EMBL/GenBank/DDBJ whole genome shotgun (WGS) entry which is preliminary data.</text>
</comment>
<reference evidence="3 4" key="1">
    <citation type="submission" date="2023-12" db="EMBL/GenBank/DDBJ databases">
        <title>A high-quality genome assembly for Dillenia turbinata (Dilleniales).</title>
        <authorList>
            <person name="Chanderbali A."/>
        </authorList>
    </citation>
    <scope>NUCLEOTIDE SEQUENCE [LARGE SCALE GENOMIC DNA]</scope>
    <source>
        <strain evidence="3">LSX21</strain>
        <tissue evidence="3">Leaf</tissue>
    </source>
</reference>
<feature type="region of interest" description="Disordered" evidence="2">
    <location>
        <begin position="60"/>
        <end position="99"/>
    </location>
</feature>
<feature type="compositionally biased region" description="Low complexity" evidence="2">
    <location>
        <begin position="67"/>
        <end position="77"/>
    </location>
</feature>
<keyword evidence="1" id="KW-0175">Coiled coil</keyword>
<sequence>MEEKALASPEKKTTQELAIEGQKHLEETISSAFQILIAMNEELCNPAFWSTTTTSSINSAAGGGGVVTSSSQHSGSNGLNGGGDVLSSESSSSSASASAAAHHLEMGGGALDEARLRYKSAVAALRTVLTTIADSQKATDSTSSSIVAQADQAEIEMLEEQITGLIEELTNKNKYLKILIDQLRDLITDISTWQSPCLL</sequence>